<protein>
    <recommendedName>
        <fullName evidence="1">LUD domain-containing protein</fullName>
    </recommendedName>
</protein>
<dbReference type="EMBL" id="LDWY01000039">
    <property type="protein sequence ID" value="PHY91131.1"/>
    <property type="molecule type" value="Genomic_DNA"/>
</dbReference>
<dbReference type="PANTHER" id="PTHR43682:SF1">
    <property type="entry name" value="LACTATE UTILIZATION PROTEIN C"/>
    <property type="match status" value="1"/>
</dbReference>
<comment type="caution">
    <text evidence="2">The sequence shown here is derived from an EMBL/GenBank/DDBJ whole genome shotgun (WGS) entry which is preliminary data.</text>
</comment>
<dbReference type="RefSeq" id="WP_099461319.1">
    <property type="nucleotide sequence ID" value="NZ_LDWY01000039.1"/>
</dbReference>
<evidence type="ECO:0000313" key="2">
    <source>
        <dbReference type="EMBL" id="PHY91131.1"/>
    </source>
</evidence>
<evidence type="ECO:0000259" key="1">
    <source>
        <dbReference type="Pfam" id="PF02589"/>
    </source>
</evidence>
<gene>
    <name evidence="2" type="ORF">AA994_03230</name>
</gene>
<proteinExistence type="predicted"/>
<organism evidence="2 3">
    <name type="scientific">Campylobacter vulpis</name>
    <dbReference type="NCBI Taxonomy" id="1655500"/>
    <lineage>
        <taxon>Bacteria</taxon>
        <taxon>Pseudomonadati</taxon>
        <taxon>Campylobacterota</taxon>
        <taxon>Epsilonproteobacteria</taxon>
        <taxon>Campylobacterales</taxon>
        <taxon>Campylobacteraceae</taxon>
        <taxon>Campylobacter</taxon>
    </lineage>
</organism>
<dbReference type="Gene3D" id="3.40.50.10420">
    <property type="entry name" value="NagB/RpiA/CoA transferase-like"/>
    <property type="match status" value="1"/>
</dbReference>
<dbReference type="InterPro" id="IPR024185">
    <property type="entry name" value="FTHF_cligase-like_sf"/>
</dbReference>
<dbReference type="PANTHER" id="PTHR43682">
    <property type="entry name" value="LACTATE UTILIZATION PROTEIN C"/>
    <property type="match status" value="1"/>
</dbReference>
<dbReference type="Proteomes" id="UP000237472">
    <property type="component" value="Unassembled WGS sequence"/>
</dbReference>
<dbReference type="OrthoDB" id="9794187at2"/>
<feature type="domain" description="LUD" evidence="1">
    <location>
        <begin position="47"/>
        <end position="217"/>
    </location>
</feature>
<reference evidence="3" key="1">
    <citation type="submission" date="2015-06" db="EMBL/GenBank/DDBJ databases">
        <authorList>
            <person name="Parisi A."/>
            <person name="Chiara M."/>
            <person name="Florio D."/>
            <person name="Miccolupo A."/>
            <person name="Manzari C."/>
            <person name="Mion D."/>
            <person name="Caruso M."/>
            <person name="D'erchia A.M."/>
            <person name="Zanoni R."/>
        </authorList>
    </citation>
    <scope>NUCLEOTIDE SEQUENCE [LARGE SCALE GENOMIC DNA]</scope>
    <source>
        <strain evidence="3">73/13</strain>
    </source>
</reference>
<sequence>MSRIEEISTRSKEAILSKLQKAYVDKEFTKSPSLDPVEHIVTSGQMLEEMRRKMSDNKYIVEESTKDKLEDKINEITQNYGYESLLYGESLGLDLDKIKASKKICFDKEIEKLRSEVFHSDFSIIHAHCGVSSHGVALVLSSKTQPRMLSLAPKLCIVLLQKEKIVPSLSEALNLVKQENAILPSNILFIAGPSRTADIELITVFGVHGPQKAHIILY</sequence>
<accession>A0A2G4R3L4</accession>
<dbReference type="AlphaFoldDB" id="A0A2G4R3L4"/>
<dbReference type="InterPro" id="IPR037171">
    <property type="entry name" value="NagB/RpiA_transferase-like"/>
</dbReference>
<evidence type="ECO:0000313" key="3">
    <source>
        <dbReference type="Proteomes" id="UP000237472"/>
    </source>
</evidence>
<dbReference type="InterPro" id="IPR003741">
    <property type="entry name" value="LUD_dom"/>
</dbReference>
<dbReference type="Pfam" id="PF02589">
    <property type="entry name" value="LUD_dom"/>
    <property type="match status" value="1"/>
</dbReference>
<dbReference type="SUPFAM" id="SSF100950">
    <property type="entry name" value="NagB/RpiA/CoA transferase-like"/>
    <property type="match status" value="1"/>
</dbReference>
<name>A0A2G4R3L4_9BACT</name>